<evidence type="ECO:0000256" key="7">
    <source>
        <dbReference type="ARBA" id="ARBA00023128"/>
    </source>
</evidence>
<feature type="repeat" description="Solcar" evidence="9">
    <location>
        <begin position="260"/>
        <end position="349"/>
    </location>
</feature>
<evidence type="ECO:0000256" key="4">
    <source>
        <dbReference type="ARBA" id="ARBA00022737"/>
    </source>
</evidence>
<evidence type="ECO:0000256" key="2">
    <source>
        <dbReference type="ARBA" id="ARBA00022448"/>
    </source>
</evidence>
<dbReference type="InterPro" id="IPR049562">
    <property type="entry name" value="SLC25A33/36-like"/>
</dbReference>
<evidence type="ECO:0000313" key="12">
    <source>
        <dbReference type="EMBL" id="KAF2109334.1"/>
    </source>
</evidence>
<keyword evidence="6" id="KW-1133">Transmembrane helix</keyword>
<dbReference type="PANTHER" id="PTHR45829">
    <property type="entry name" value="MITOCHONDRIAL CARRIER PROTEIN RIM2"/>
    <property type="match status" value="1"/>
</dbReference>
<dbReference type="InterPro" id="IPR018108">
    <property type="entry name" value="MCP_transmembrane"/>
</dbReference>
<keyword evidence="4" id="KW-0677">Repeat</keyword>
<evidence type="ECO:0000256" key="9">
    <source>
        <dbReference type="PROSITE-ProRule" id="PRU00282"/>
    </source>
</evidence>
<evidence type="ECO:0000256" key="10">
    <source>
        <dbReference type="RuleBase" id="RU000488"/>
    </source>
</evidence>
<keyword evidence="13" id="KW-1185">Reference proteome</keyword>
<organism evidence="12 13">
    <name type="scientific">Lophiotrema nucula</name>
    <dbReference type="NCBI Taxonomy" id="690887"/>
    <lineage>
        <taxon>Eukaryota</taxon>
        <taxon>Fungi</taxon>
        <taxon>Dikarya</taxon>
        <taxon>Ascomycota</taxon>
        <taxon>Pezizomycotina</taxon>
        <taxon>Dothideomycetes</taxon>
        <taxon>Pleosporomycetidae</taxon>
        <taxon>Pleosporales</taxon>
        <taxon>Lophiotremataceae</taxon>
        <taxon>Lophiotrema</taxon>
    </lineage>
</organism>
<accession>A0A6A5YRH6</accession>
<evidence type="ECO:0000256" key="1">
    <source>
        <dbReference type="ARBA" id="ARBA00004448"/>
    </source>
</evidence>
<proteinExistence type="inferred from homology"/>
<evidence type="ECO:0000256" key="3">
    <source>
        <dbReference type="ARBA" id="ARBA00022692"/>
    </source>
</evidence>
<evidence type="ECO:0000256" key="6">
    <source>
        <dbReference type="ARBA" id="ARBA00022989"/>
    </source>
</evidence>
<keyword evidence="7" id="KW-0496">Mitochondrion</keyword>
<comment type="similarity">
    <text evidence="10">Belongs to the mitochondrial carrier (TC 2.A.29) family.</text>
</comment>
<dbReference type="EMBL" id="ML977343">
    <property type="protein sequence ID" value="KAF2109334.1"/>
    <property type="molecule type" value="Genomic_DNA"/>
</dbReference>
<keyword evidence="5" id="KW-0999">Mitochondrion inner membrane</keyword>
<dbReference type="GO" id="GO:1990519">
    <property type="term" value="P:pyrimidine nucleotide import into mitochondrion"/>
    <property type="evidence" value="ECO:0007669"/>
    <property type="project" value="TreeGrafter"/>
</dbReference>
<feature type="repeat" description="Solcar" evidence="9">
    <location>
        <begin position="32"/>
        <end position="142"/>
    </location>
</feature>
<feature type="compositionally biased region" description="Polar residues" evidence="11">
    <location>
        <begin position="1"/>
        <end position="14"/>
    </location>
</feature>
<feature type="repeat" description="Solcar" evidence="9">
    <location>
        <begin position="152"/>
        <end position="240"/>
    </location>
</feature>
<dbReference type="PANTHER" id="PTHR45829:SF4">
    <property type="entry name" value="MITOCHONDRIAL CARRIER PROTEIN RIM2"/>
    <property type="match status" value="1"/>
</dbReference>
<protein>
    <submittedName>
        <fullName evidence="12">Mitochondrial carrier domain-containing protein</fullName>
    </submittedName>
</protein>
<dbReference type="Gene3D" id="1.50.40.10">
    <property type="entry name" value="Mitochondrial carrier domain"/>
    <property type="match status" value="1"/>
</dbReference>
<dbReference type="PROSITE" id="PS50920">
    <property type="entry name" value="SOLCAR"/>
    <property type="match status" value="3"/>
</dbReference>
<dbReference type="GO" id="GO:0015218">
    <property type="term" value="F:pyrimidine nucleotide transmembrane transporter activity"/>
    <property type="evidence" value="ECO:0007669"/>
    <property type="project" value="InterPro"/>
</dbReference>
<name>A0A6A5YRH6_9PLEO</name>
<evidence type="ECO:0000256" key="8">
    <source>
        <dbReference type="ARBA" id="ARBA00023136"/>
    </source>
</evidence>
<dbReference type="InterPro" id="IPR023395">
    <property type="entry name" value="MCP_dom_sf"/>
</dbReference>
<dbReference type="GO" id="GO:0005743">
    <property type="term" value="C:mitochondrial inner membrane"/>
    <property type="evidence" value="ECO:0007669"/>
    <property type="project" value="UniProtKB-SubCell"/>
</dbReference>
<dbReference type="Pfam" id="PF00153">
    <property type="entry name" value="Mito_carr"/>
    <property type="match status" value="3"/>
</dbReference>
<dbReference type="Proteomes" id="UP000799770">
    <property type="component" value="Unassembled WGS sequence"/>
</dbReference>
<dbReference type="AlphaFoldDB" id="A0A6A5YRH6"/>
<comment type="subcellular location">
    <subcellularLocation>
        <location evidence="1">Mitochondrion inner membrane</location>
        <topology evidence="1">Multi-pass membrane protein</topology>
    </subcellularLocation>
</comment>
<gene>
    <name evidence="12" type="ORF">BDV96DRAFT_245487</name>
</gene>
<sequence>MEQKSPLQYTSASIAPSKRPGGLAAERPLRPLRPLTHLLAGASGGLATAVLTSPLDVLRTRLQSDLYRPPRLARITYSGPPSIFPRLFRVSLCHISETIHIFNSIHKTEGWRGFYRGLGPSLAGVVPATAIKFYVYGNCKRLGAHVLHYKEDAVIVHTQAAIAAGLATATATNPIWLIKTRLQLDDRGITTRRYKNSWDCARQVLGQEGIRGMFRGLSASYLGTVETALHLVLYEQLKVVYNRSLRRVNAPANSAWNEVATWISTSGAAGSAKLTAVLIAYPHEVVRTRLRQAPLENGTPRYTGLWQCFRSIGKHEGMAGLYGGLTPHVVRSVPSAIITLGVYEFVLRFMGS</sequence>
<dbReference type="OrthoDB" id="269120at2759"/>
<evidence type="ECO:0000256" key="5">
    <source>
        <dbReference type="ARBA" id="ARBA00022792"/>
    </source>
</evidence>
<feature type="region of interest" description="Disordered" evidence="11">
    <location>
        <begin position="1"/>
        <end position="26"/>
    </location>
</feature>
<keyword evidence="3 9" id="KW-0812">Transmembrane</keyword>
<evidence type="ECO:0000313" key="13">
    <source>
        <dbReference type="Proteomes" id="UP000799770"/>
    </source>
</evidence>
<reference evidence="12" key="1">
    <citation type="journal article" date="2020" name="Stud. Mycol.">
        <title>101 Dothideomycetes genomes: a test case for predicting lifestyles and emergence of pathogens.</title>
        <authorList>
            <person name="Haridas S."/>
            <person name="Albert R."/>
            <person name="Binder M."/>
            <person name="Bloem J."/>
            <person name="Labutti K."/>
            <person name="Salamov A."/>
            <person name="Andreopoulos B."/>
            <person name="Baker S."/>
            <person name="Barry K."/>
            <person name="Bills G."/>
            <person name="Bluhm B."/>
            <person name="Cannon C."/>
            <person name="Castanera R."/>
            <person name="Culley D."/>
            <person name="Daum C."/>
            <person name="Ezra D."/>
            <person name="Gonzalez J."/>
            <person name="Henrissat B."/>
            <person name="Kuo A."/>
            <person name="Liang C."/>
            <person name="Lipzen A."/>
            <person name="Lutzoni F."/>
            <person name="Magnuson J."/>
            <person name="Mondo S."/>
            <person name="Nolan M."/>
            <person name="Ohm R."/>
            <person name="Pangilinan J."/>
            <person name="Park H.-J."/>
            <person name="Ramirez L."/>
            <person name="Alfaro M."/>
            <person name="Sun H."/>
            <person name="Tritt A."/>
            <person name="Yoshinaga Y."/>
            <person name="Zwiers L.-H."/>
            <person name="Turgeon B."/>
            <person name="Goodwin S."/>
            <person name="Spatafora J."/>
            <person name="Crous P."/>
            <person name="Grigoriev I."/>
        </authorList>
    </citation>
    <scope>NUCLEOTIDE SEQUENCE</scope>
    <source>
        <strain evidence="12">CBS 627.86</strain>
    </source>
</reference>
<evidence type="ECO:0000256" key="11">
    <source>
        <dbReference type="SAM" id="MobiDB-lite"/>
    </source>
</evidence>
<keyword evidence="2 10" id="KW-0813">Transport</keyword>
<dbReference type="SUPFAM" id="SSF103506">
    <property type="entry name" value="Mitochondrial carrier"/>
    <property type="match status" value="1"/>
</dbReference>
<keyword evidence="8 9" id="KW-0472">Membrane</keyword>